<dbReference type="Pfam" id="PF13830">
    <property type="entry name" value="DUF4192"/>
    <property type="match status" value="1"/>
</dbReference>
<evidence type="ECO:0000313" key="3">
    <source>
        <dbReference type="Proteomes" id="UP001596122"/>
    </source>
</evidence>
<evidence type="ECO:0000313" key="2">
    <source>
        <dbReference type="EMBL" id="MFC5379772.1"/>
    </source>
</evidence>
<proteinExistence type="predicted"/>
<sequence length="417" mass="42658">MADDDSTDPHTSGRTSGGDHGDPTDGPVRITRPDGLVAAIPYLLGHRPTRSLVAVGLHGREVRLAARVDLAVGGPPGTPAPGWPHLAGVLVRNRCTAVLVAVYADDDAEEVARRDAGALDALAETVRSGLRSVAGAPDLLDLVHVGPTRYRSLLCDDAACCPPGGRDTDGLASHPVAAAFVVGGRTFAADRSAVEPEPDPASPVDLATAAAAHRRAVRAQRSRPGGAGPDPVGRAELLEEWLGHLPAPPPPESTGRLVGAWRVDRGLRDACLTALTPAGPGGARDLLAGRDTHHVLDRAAHLGTTGLDAAGVVLRRMASLSAPLGRAVVLAGHAWLAWTAGDGTRALVLAERALRDDPRQSLAALVLQCLDHGLGPHPVTDHETDPAVPPGVEPGRASVPSAGEARQAGCGLDGSAA</sequence>
<dbReference type="RefSeq" id="WP_340268998.1">
    <property type="nucleotide sequence ID" value="NZ_JBBEOG010000003.1"/>
</dbReference>
<name>A0ABW0GJB4_9MICO</name>
<comment type="caution">
    <text evidence="2">The sequence shown here is derived from an EMBL/GenBank/DDBJ whole genome shotgun (WGS) entry which is preliminary data.</text>
</comment>
<feature type="region of interest" description="Disordered" evidence="1">
    <location>
        <begin position="376"/>
        <end position="417"/>
    </location>
</feature>
<feature type="region of interest" description="Disordered" evidence="1">
    <location>
        <begin position="1"/>
        <end position="31"/>
    </location>
</feature>
<dbReference type="InterPro" id="IPR025447">
    <property type="entry name" value="DUF4192"/>
</dbReference>
<protein>
    <submittedName>
        <fullName evidence="2">DUF4192 domain-containing protein</fullName>
    </submittedName>
</protein>
<accession>A0ABW0GJB4</accession>
<dbReference type="Proteomes" id="UP001596122">
    <property type="component" value="Unassembled WGS sequence"/>
</dbReference>
<dbReference type="EMBL" id="JBHSLD010000004">
    <property type="protein sequence ID" value="MFC5379772.1"/>
    <property type="molecule type" value="Genomic_DNA"/>
</dbReference>
<keyword evidence="3" id="KW-1185">Reference proteome</keyword>
<gene>
    <name evidence="2" type="ORF">ACFPJ6_03105</name>
</gene>
<evidence type="ECO:0000256" key="1">
    <source>
        <dbReference type="SAM" id="MobiDB-lite"/>
    </source>
</evidence>
<organism evidence="2 3">
    <name type="scientific">Aquipuribacter nitratireducens</name>
    <dbReference type="NCBI Taxonomy" id="650104"/>
    <lineage>
        <taxon>Bacteria</taxon>
        <taxon>Bacillati</taxon>
        <taxon>Actinomycetota</taxon>
        <taxon>Actinomycetes</taxon>
        <taxon>Micrococcales</taxon>
        <taxon>Intrasporangiaceae</taxon>
        <taxon>Aquipuribacter</taxon>
    </lineage>
</organism>
<reference evidence="3" key="1">
    <citation type="journal article" date="2019" name="Int. J. Syst. Evol. Microbiol.">
        <title>The Global Catalogue of Microorganisms (GCM) 10K type strain sequencing project: providing services to taxonomists for standard genome sequencing and annotation.</title>
        <authorList>
            <consortium name="The Broad Institute Genomics Platform"/>
            <consortium name="The Broad Institute Genome Sequencing Center for Infectious Disease"/>
            <person name="Wu L."/>
            <person name="Ma J."/>
        </authorList>
    </citation>
    <scope>NUCLEOTIDE SEQUENCE [LARGE SCALE GENOMIC DNA]</scope>
    <source>
        <strain evidence="3">CCUG 43114</strain>
    </source>
</reference>